<keyword evidence="3" id="KW-0813">Transport</keyword>
<evidence type="ECO:0000313" key="12">
    <source>
        <dbReference type="Proteomes" id="UP000663852"/>
    </source>
</evidence>
<name>A0A815JUM0_ADIRI</name>
<evidence type="ECO:0000256" key="4">
    <source>
        <dbReference type="ARBA" id="ARBA00022547"/>
    </source>
</evidence>
<comment type="caution">
    <text evidence="11">The sequence shown here is derived from an EMBL/GenBank/DDBJ whole genome shotgun (WGS) entry which is preliminary data.</text>
</comment>
<keyword evidence="9" id="KW-0066">ATP synthesis</keyword>
<dbReference type="Pfam" id="PF04718">
    <property type="entry name" value="ATP-synt_G"/>
    <property type="match status" value="1"/>
</dbReference>
<evidence type="ECO:0000259" key="10">
    <source>
        <dbReference type="SMART" id="SM00225"/>
    </source>
</evidence>
<dbReference type="EMBL" id="CAJNOJ010000306">
    <property type="protein sequence ID" value="CAF1386316.1"/>
    <property type="molecule type" value="Genomic_DNA"/>
</dbReference>
<dbReference type="AlphaFoldDB" id="A0A815JUM0"/>
<dbReference type="InterPro" id="IPR003131">
    <property type="entry name" value="T1-type_BTB"/>
</dbReference>
<evidence type="ECO:0000256" key="5">
    <source>
        <dbReference type="ARBA" id="ARBA00022781"/>
    </source>
</evidence>
<evidence type="ECO:0000256" key="8">
    <source>
        <dbReference type="ARBA" id="ARBA00023136"/>
    </source>
</evidence>
<keyword evidence="5" id="KW-0375">Hydrogen ion transport</keyword>
<dbReference type="GO" id="GO:0015986">
    <property type="term" value="P:proton motive force-driven ATP synthesis"/>
    <property type="evidence" value="ECO:0007669"/>
    <property type="project" value="InterPro"/>
</dbReference>
<evidence type="ECO:0000256" key="7">
    <source>
        <dbReference type="ARBA" id="ARBA00023128"/>
    </source>
</evidence>
<dbReference type="SUPFAM" id="SSF54695">
    <property type="entry name" value="POZ domain"/>
    <property type="match status" value="1"/>
</dbReference>
<evidence type="ECO:0000256" key="3">
    <source>
        <dbReference type="ARBA" id="ARBA00022448"/>
    </source>
</evidence>
<dbReference type="PANTHER" id="PTHR14499">
    <property type="entry name" value="POTASSIUM CHANNEL TETRAMERIZATION DOMAIN-CONTAINING"/>
    <property type="match status" value="1"/>
</dbReference>
<dbReference type="OrthoDB" id="437at2759"/>
<reference evidence="11" key="1">
    <citation type="submission" date="2021-02" db="EMBL/GenBank/DDBJ databases">
        <authorList>
            <person name="Nowell W R."/>
        </authorList>
    </citation>
    <scope>NUCLEOTIDE SEQUENCE</scope>
</reference>
<dbReference type="PANTHER" id="PTHR14499:SF145">
    <property type="entry name" value="POTASSIUM CHANNEL REGULATORY PROTEIN-LIKE"/>
    <property type="match status" value="1"/>
</dbReference>
<dbReference type="SMART" id="SM00225">
    <property type="entry name" value="BTB"/>
    <property type="match status" value="1"/>
</dbReference>
<evidence type="ECO:0000256" key="9">
    <source>
        <dbReference type="ARBA" id="ARBA00023310"/>
    </source>
</evidence>
<dbReference type="Gene3D" id="3.30.710.10">
    <property type="entry name" value="Potassium Channel Kv1.1, Chain A"/>
    <property type="match status" value="1"/>
</dbReference>
<dbReference type="GO" id="GO:0031966">
    <property type="term" value="C:mitochondrial membrane"/>
    <property type="evidence" value="ECO:0007669"/>
    <property type="project" value="UniProtKB-SubCell"/>
</dbReference>
<dbReference type="GO" id="GO:0045259">
    <property type="term" value="C:proton-transporting ATP synthase complex"/>
    <property type="evidence" value="ECO:0007669"/>
    <property type="project" value="UniProtKB-KW"/>
</dbReference>
<evidence type="ECO:0000256" key="1">
    <source>
        <dbReference type="ARBA" id="ARBA00004325"/>
    </source>
</evidence>
<keyword evidence="7" id="KW-0496">Mitochondrion</keyword>
<comment type="similarity">
    <text evidence="2">Belongs to the ATPase g subunit family.</text>
</comment>
<dbReference type="InterPro" id="IPR011333">
    <property type="entry name" value="SKP1/BTB/POZ_sf"/>
</dbReference>
<evidence type="ECO:0000256" key="6">
    <source>
        <dbReference type="ARBA" id="ARBA00023065"/>
    </source>
</evidence>
<keyword evidence="8" id="KW-0472">Membrane</keyword>
<accession>A0A815JUM0</accession>
<gene>
    <name evidence="11" type="ORF">EDS130_LOCUS35220</name>
</gene>
<dbReference type="Proteomes" id="UP000663852">
    <property type="component" value="Unassembled WGS sequence"/>
</dbReference>
<evidence type="ECO:0000256" key="2">
    <source>
        <dbReference type="ARBA" id="ARBA00005699"/>
    </source>
</evidence>
<organism evidence="11 12">
    <name type="scientific">Adineta ricciae</name>
    <name type="common">Rotifer</name>
    <dbReference type="NCBI Taxonomy" id="249248"/>
    <lineage>
        <taxon>Eukaryota</taxon>
        <taxon>Metazoa</taxon>
        <taxon>Spiralia</taxon>
        <taxon>Gnathifera</taxon>
        <taxon>Rotifera</taxon>
        <taxon>Eurotatoria</taxon>
        <taxon>Bdelloidea</taxon>
        <taxon>Adinetida</taxon>
        <taxon>Adinetidae</taxon>
        <taxon>Adineta</taxon>
    </lineage>
</organism>
<dbReference type="Pfam" id="PF02214">
    <property type="entry name" value="BTB_2"/>
    <property type="match status" value="1"/>
</dbReference>
<evidence type="ECO:0000313" key="11">
    <source>
        <dbReference type="EMBL" id="CAF1386316.1"/>
    </source>
</evidence>
<feature type="domain" description="BTB" evidence="10">
    <location>
        <begin position="235"/>
        <end position="333"/>
    </location>
</feature>
<dbReference type="GO" id="GO:0015078">
    <property type="term" value="F:proton transmembrane transporter activity"/>
    <property type="evidence" value="ECO:0007669"/>
    <property type="project" value="InterPro"/>
</dbReference>
<dbReference type="InterPro" id="IPR006808">
    <property type="entry name" value="ATP_synth_F0_gsu_mt"/>
</dbReference>
<sequence>MSKNFAIDKKIFLLTEGQIHITNGNHINLVNCEASGSSAMAAIVNRVTALVPKLALPVARYGQSKLSRFWYFARVELRPPMPGEFDQVQRGIQQIVKSASTGAWRNLTVKQFGLNTLVGLEVMFWFYIGECIGRGSIIGYRPGRSEGIPAPYKYFICKMTDEMNETFMIRASTPEKANDDNETTTEKIQTKLTQVQLKTTLSDGLNSHVTTQRHQASSIELISLPKARESIVFPNVIDLNVGGCRYTTSLSTLRKYEDSMLAVMFSGRYDLTKDKDGNIFIDRDGTYFGHILNYLRCDQMPPESVALHVLREGELFCIHSLIAKLEGSSPYVISLRRRESFRRLIPDYEHMKIDIINRSGEKRSSFHESRVVITQLDHPKLKGTIPCYNCSREFVTVNHACAFEGLTADLEIQQQLKPTQSDIHIDMDKLIAFVVDELVHDGFKASVERVTCRFSVRCQSCTLSGLYTAGGILAPRECQNVAHVIKFIWS</sequence>
<proteinExistence type="inferred from homology"/>
<comment type="subcellular location">
    <subcellularLocation>
        <location evidence="1">Mitochondrion membrane</location>
    </subcellularLocation>
</comment>
<protein>
    <recommendedName>
        <fullName evidence="10">BTB domain-containing protein</fullName>
    </recommendedName>
</protein>
<keyword evidence="6" id="KW-0406">Ion transport</keyword>
<keyword evidence="4" id="KW-0138">CF(0)</keyword>
<dbReference type="InterPro" id="IPR000210">
    <property type="entry name" value="BTB/POZ_dom"/>
</dbReference>
<dbReference type="GO" id="GO:0051260">
    <property type="term" value="P:protein homooligomerization"/>
    <property type="evidence" value="ECO:0007669"/>
    <property type="project" value="InterPro"/>
</dbReference>